<comment type="catalytic activity">
    <reaction evidence="1">
        <text>Hydrolysis of (1-&gt;3)-beta-D-glucosidic linkages in (1-&gt;3)-beta-D-glucans.</text>
        <dbReference type="EC" id="3.2.1.39"/>
    </reaction>
</comment>
<feature type="transmembrane region" description="Helical" evidence="10">
    <location>
        <begin position="857"/>
        <end position="880"/>
    </location>
</feature>
<evidence type="ECO:0000256" key="2">
    <source>
        <dbReference type="ARBA" id="ARBA00010730"/>
    </source>
</evidence>
<evidence type="ECO:0000256" key="9">
    <source>
        <dbReference type="SAM" id="MobiDB-lite"/>
    </source>
</evidence>
<feature type="signal peptide" evidence="11">
    <location>
        <begin position="1"/>
        <end position="22"/>
    </location>
</feature>
<dbReference type="GO" id="GO:0052861">
    <property type="term" value="F:endo-1,3(4)-beta-glucanase activity"/>
    <property type="evidence" value="ECO:0007669"/>
    <property type="project" value="InterPro"/>
</dbReference>
<proteinExistence type="inferred from homology"/>
<dbReference type="PROSITE" id="PS52008">
    <property type="entry name" value="GH81"/>
    <property type="match status" value="1"/>
</dbReference>
<dbReference type="PANTHER" id="PTHR31983">
    <property type="entry name" value="ENDO-1,3(4)-BETA-GLUCANASE 1"/>
    <property type="match status" value="1"/>
</dbReference>
<evidence type="ECO:0000256" key="7">
    <source>
        <dbReference type="ARBA" id="ARBA00023316"/>
    </source>
</evidence>
<keyword evidence="10" id="KW-0812">Transmembrane</keyword>
<evidence type="ECO:0000256" key="11">
    <source>
        <dbReference type="SAM" id="SignalP"/>
    </source>
</evidence>
<dbReference type="PANTHER" id="PTHR31983:SF0">
    <property type="entry name" value="GLUCAN ENDO-1,3-BETA-D-GLUCOSIDASE 2"/>
    <property type="match status" value="1"/>
</dbReference>
<evidence type="ECO:0000313" key="15">
    <source>
        <dbReference type="Proteomes" id="UP001278766"/>
    </source>
</evidence>
<feature type="compositionally biased region" description="Basic and acidic residues" evidence="9">
    <location>
        <begin position="70"/>
        <end position="79"/>
    </location>
</feature>
<keyword evidence="15" id="KW-1185">Reference proteome</keyword>
<comment type="caution">
    <text evidence="14">The sequence shown here is derived from an EMBL/GenBank/DDBJ whole genome shotgun (WGS) entry which is preliminary data.</text>
</comment>
<evidence type="ECO:0000259" key="12">
    <source>
        <dbReference type="Pfam" id="PF03639"/>
    </source>
</evidence>
<dbReference type="AlphaFoldDB" id="A0AAE0HA00"/>
<gene>
    <name evidence="14" type="ORF">B0H64DRAFT_328692</name>
</gene>
<dbReference type="GeneID" id="87837792"/>
<keyword evidence="11" id="KW-0732">Signal</keyword>
<dbReference type="EMBL" id="JAUEPN010000007">
    <property type="protein sequence ID" value="KAK3292718.1"/>
    <property type="molecule type" value="Genomic_DNA"/>
</dbReference>
<dbReference type="GO" id="GO:0042973">
    <property type="term" value="F:glucan endo-1,3-beta-D-glucosidase activity"/>
    <property type="evidence" value="ECO:0007669"/>
    <property type="project" value="UniProtKB-EC"/>
</dbReference>
<dbReference type="InterPro" id="IPR005200">
    <property type="entry name" value="Endo-beta-glucanase"/>
</dbReference>
<evidence type="ECO:0000256" key="10">
    <source>
        <dbReference type="SAM" id="Phobius"/>
    </source>
</evidence>
<keyword evidence="10" id="KW-0472">Membrane</keyword>
<comment type="similarity">
    <text evidence="2">Belongs to the glycosyl hydrolase 81 family.</text>
</comment>
<keyword evidence="8" id="KW-0624">Polysaccharide degradation</keyword>
<keyword evidence="4 14" id="KW-0378">Hydrolase</keyword>
<evidence type="ECO:0000256" key="5">
    <source>
        <dbReference type="ARBA" id="ARBA00023277"/>
    </source>
</evidence>
<evidence type="ECO:0000256" key="8">
    <source>
        <dbReference type="ARBA" id="ARBA00023326"/>
    </source>
</evidence>
<feature type="region of interest" description="Disordered" evidence="9">
    <location>
        <begin position="28"/>
        <end position="86"/>
    </location>
</feature>
<dbReference type="InterPro" id="IPR040451">
    <property type="entry name" value="GH81_N"/>
</dbReference>
<feature type="domain" description="Glycosyl hydrolase family 81 C-terminal" evidence="13">
    <location>
        <begin position="512"/>
        <end position="861"/>
    </location>
</feature>
<keyword evidence="7" id="KW-0961">Cell wall biogenesis/degradation</keyword>
<dbReference type="GO" id="GO:0009986">
    <property type="term" value="C:cell surface"/>
    <property type="evidence" value="ECO:0007669"/>
    <property type="project" value="TreeGrafter"/>
</dbReference>
<dbReference type="Pfam" id="PF17652">
    <property type="entry name" value="Glyco_hydro81C"/>
    <property type="match status" value="1"/>
</dbReference>
<evidence type="ECO:0000256" key="6">
    <source>
        <dbReference type="ARBA" id="ARBA00023295"/>
    </source>
</evidence>
<dbReference type="Pfam" id="PF03639">
    <property type="entry name" value="Glyco_hydro_81"/>
    <property type="match status" value="1"/>
</dbReference>
<evidence type="ECO:0000256" key="3">
    <source>
        <dbReference type="ARBA" id="ARBA00012780"/>
    </source>
</evidence>
<evidence type="ECO:0000256" key="4">
    <source>
        <dbReference type="ARBA" id="ARBA00022801"/>
    </source>
</evidence>
<feature type="chain" id="PRO_5041907831" description="glucan endo-1,3-beta-D-glucosidase" evidence="11">
    <location>
        <begin position="23"/>
        <end position="916"/>
    </location>
</feature>
<dbReference type="Gene3D" id="1.10.287.1170">
    <property type="entry name" value="glycoside hydrolase family 81 endo-[beta] glucanase"/>
    <property type="match status" value="1"/>
</dbReference>
<keyword evidence="5" id="KW-0119">Carbohydrate metabolism</keyword>
<dbReference type="Gene3D" id="2.70.98.30">
    <property type="entry name" value="Golgi alpha-mannosidase II, domain 4"/>
    <property type="match status" value="1"/>
</dbReference>
<evidence type="ECO:0000256" key="1">
    <source>
        <dbReference type="ARBA" id="ARBA00000382"/>
    </source>
</evidence>
<reference evidence="14" key="2">
    <citation type="submission" date="2023-06" db="EMBL/GenBank/DDBJ databases">
        <authorList>
            <consortium name="Lawrence Berkeley National Laboratory"/>
            <person name="Haridas S."/>
            <person name="Hensen N."/>
            <person name="Bonometti L."/>
            <person name="Westerberg I."/>
            <person name="Brannstrom I.O."/>
            <person name="Guillou S."/>
            <person name="Cros-Aarteil S."/>
            <person name="Calhoun S."/>
            <person name="Kuo A."/>
            <person name="Mondo S."/>
            <person name="Pangilinan J."/>
            <person name="Riley R."/>
            <person name="Labutti K."/>
            <person name="Andreopoulos B."/>
            <person name="Lipzen A."/>
            <person name="Chen C."/>
            <person name="Yanf M."/>
            <person name="Daum C."/>
            <person name="Ng V."/>
            <person name="Clum A."/>
            <person name="Steindorff A."/>
            <person name="Ohm R."/>
            <person name="Martin F."/>
            <person name="Silar P."/>
            <person name="Natvig D."/>
            <person name="Lalanne C."/>
            <person name="Gautier V."/>
            <person name="Ament-Velasquez S.L."/>
            <person name="Kruys A."/>
            <person name="Hutchinson M.I."/>
            <person name="Powell A.J."/>
            <person name="Barry K."/>
            <person name="Miller A.N."/>
            <person name="Grigoriev I.V."/>
            <person name="Debuchy R."/>
            <person name="Gladieux P."/>
            <person name="Thoren M.H."/>
            <person name="Johannesson H."/>
        </authorList>
    </citation>
    <scope>NUCLEOTIDE SEQUENCE</scope>
    <source>
        <strain evidence="14">CBS 168.71</strain>
    </source>
</reference>
<name>A0AAE0HA00_9PEZI</name>
<accession>A0AAE0HA00</accession>
<feature type="transmembrane region" description="Helical" evidence="10">
    <location>
        <begin position="892"/>
        <end position="914"/>
    </location>
</feature>
<dbReference type="RefSeq" id="XP_062656232.1">
    <property type="nucleotide sequence ID" value="XM_062800844.1"/>
</dbReference>
<dbReference type="InterPro" id="IPR040720">
    <property type="entry name" value="GH81_C"/>
</dbReference>
<feature type="domain" description="Glycosyl hydrolase family 81 N-terminal" evidence="12">
    <location>
        <begin position="184"/>
        <end position="504"/>
    </location>
</feature>
<dbReference type="GO" id="GO:0000272">
    <property type="term" value="P:polysaccharide catabolic process"/>
    <property type="evidence" value="ECO:0007669"/>
    <property type="project" value="UniProtKB-KW"/>
</dbReference>
<keyword evidence="10" id="KW-1133">Transmembrane helix</keyword>
<dbReference type="EC" id="3.2.1.39" evidence="3"/>
<sequence>MERIWRLLFVSLTALQFTISLASPVYQVQPTPPQTTLGKSATISGPRPSPDAPNAPLREAHSTSTPLPRPKRDWNDPPSREALTSPAKVITSLGPSGTVQILASKKTPASGFIHSILDTNGHVTSVPLLTNPIPKPTSLLAAVSVVVSLKVVPSISVKMTARDIFADPISTDAPPQNIGREQDHPVGRLGIQGKGPFETNKFYGNFHRGNQTSPSYLHPYSVAWARGQGASGSWGLAVSHVEAHQRVYGPASPGTGAVQYFINPIGIHSVCLSAKELGSDTTLTTEALTDFSVQVNLHPTAEASPAVQFPLAQGSAFITAIYNGATPVFQTTVFFRAVTRVTTDPKSGVTKYKIQLEDGANWLVYAHHTKGDPLDLEVVNNGLTQAKGAFYGTIQVAKDPGDGEKVYDQACGAYPVGVQLSGSVDGAKGTYRFSFKKAGMSDTTLAMFALPHHQSSFDDATRGKLTGLKLQTTTKGIATLVVADSWTMDEPNLPTGIGFLPWSPEAGIVRTISNATKQVIHNIAQQEVSQNIIQQLDENSMYFSGKALAKFASLILSIQELLNDPGLAQAGLTQLKEAFSRFTQNAQKYPLVYESGWGGVVSSAMYVTGDPYVDFGNTIYNDHHFHWGYFIYTAAVIGHLDPSWVNSNKAYVDMLVRDVSNPSTRDQYFPLWRNFDWFHGHSWAHGLSDTLDGNDQESSSEDTMHAYALKMWGSITGDKNLEARGNLMLSVQARSMQAYYLYSTTNTVQPAEFVGNKVAGILFENKIDHTTYFGNRTEDIQGIHMLPLLPHTPLVRSPAFVREEWDTYFSGGRDAPIVGGWRGVIWGSYATVDPRAAYEFFAGDGFDPAWLDGGASLTWYLCYAAGELLFFVFSLALFVACEDFVCAYGIMLTRMAGSFGRALIGCFFAGWMGYSS</sequence>
<reference evidence="14" key="1">
    <citation type="journal article" date="2023" name="Mol. Phylogenet. Evol.">
        <title>Genome-scale phylogeny and comparative genomics of the fungal order Sordariales.</title>
        <authorList>
            <person name="Hensen N."/>
            <person name="Bonometti L."/>
            <person name="Westerberg I."/>
            <person name="Brannstrom I.O."/>
            <person name="Guillou S."/>
            <person name="Cros-Aarteil S."/>
            <person name="Calhoun S."/>
            <person name="Haridas S."/>
            <person name="Kuo A."/>
            <person name="Mondo S."/>
            <person name="Pangilinan J."/>
            <person name="Riley R."/>
            <person name="LaButti K."/>
            <person name="Andreopoulos B."/>
            <person name="Lipzen A."/>
            <person name="Chen C."/>
            <person name="Yan M."/>
            <person name="Daum C."/>
            <person name="Ng V."/>
            <person name="Clum A."/>
            <person name="Steindorff A."/>
            <person name="Ohm R.A."/>
            <person name="Martin F."/>
            <person name="Silar P."/>
            <person name="Natvig D.O."/>
            <person name="Lalanne C."/>
            <person name="Gautier V."/>
            <person name="Ament-Velasquez S.L."/>
            <person name="Kruys A."/>
            <person name="Hutchinson M.I."/>
            <person name="Powell A.J."/>
            <person name="Barry K."/>
            <person name="Miller A.N."/>
            <person name="Grigoriev I.V."/>
            <person name="Debuchy R."/>
            <person name="Gladieux P."/>
            <person name="Hiltunen Thoren M."/>
            <person name="Johannesson H."/>
        </authorList>
    </citation>
    <scope>NUCLEOTIDE SEQUENCE</scope>
    <source>
        <strain evidence="14">CBS 168.71</strain>
    </source>
</reference>
<organism evidence="14 15">
    <name type="scientific">Chaetomium fimeti</name>
    <dbReference type="NCBI Taxonomy" id="1854472"/>
    <lineage>
        <taxon>Eukaryota</taxon>
        <taxon>Fungi</taxon>
        <taxon>Dikarya</taxon>
        <taxon>Ascomycota</taxon>
        <taxon>Pezizomycotina</taxon>
        <taxon>Sordariomycetes</taxon>
        <taxon>Sordariomycetidae</taxon>
        <taxon>Sordariales</taxon>
        <taxon>Chaetomiaceae</taxon>
        <taxon>Chaetomium</taxon>
    </lineage>
</organism>
<dbReference type="GO" id="GO:0071555">
    <property type="term" value="P:cell wall organization"/>
    <property type="evidence" value="ECO:0007669"/>
    <property type="project" value="UniProtKB-KW"/>
</dbReference>
<evidence type="ECO:0000313" key="14">
    <source>
        <dbReference type="EMBL" id="KAK3292718.1"/>
    </source>
</evidence>
<protein>
    <recommendedName>
        <fullName evidence="3">glucan endo-1,3-beta-D-glucosidase</fullName>
        <ecNumber evidence="3">3.2.1.39</ecNumber>
    </recommendedName>
</protein>
<evidence type="ECO:0000259" key="13">
    <source>
        <dbReference type="Pfam" id="PF17652"/>
    </source>
</evidence>
<dbReference type="Proteomes" id="UP001278766">
    <property type="component" value="Unassembled WGS sequence"/>
</dbReference>
<keyword evidence="6" id="KW-0326">Glycosidase</keyword>